<dbReference type="Pfam" id="PF17285">
    <property type="entry name" value="PRMT5_TIM"/>
    <property type="match status" value="1"/>
</dbReference>
<dbReference type="InterPro" id="IPR029063">
    <property type="entry name" value="SAM-dependent_MTases_sf"/>
</dbReference>
<feature type="region of interest" description="Disordered" evidence="5">
    <location>
        <begin position="909"/>
        <end position="941"/>
    </location>
</feature>
<dbReference type="FunFam" id="3.40.50.150:FF:000149">
    <property type="entry name" value="Protein arginine N-methyltransferase"/>
    <property type="match status" value="1"/>
</dbReference>
<dbReference type="Gene3D" id="2.70.160.11">
    <property type="entry name" value="Hnrnp arginine n-methyltransferase1"/>
    <property type="match status" value="1"/>
</dbReference>
<keyword evidence="2 4" id="KW-0808">Transferase</keyword>
<reference evidence="9 10" key="1">
    <citation type="journal article" date="2018" name="Mol. Biol. Evol.">
        <title>Broad Genomic Sampling Reveals a Smut Pathogenic Ancestry of the Fungal Clade Ustilaginomycotina.</title>
        <authorList>
            <person name="Kijpornyongpan T."/>
            <person name="Mondo S.J."/>
            <person name="Barry K."/>
            <person name="Sandor L."/>
            <person name="Lee J."/>
            <person name="Lipzen A."/>
            <person name="Pangilinan J."/>
            <person name="LaButti K."/>
            <person name="Hainaut M."/>
            <person name="Henrissat B."/>
            <person name="Grigoriev I.V."/>
            <person name="Spatafora J.W."/>
            <person name="Aime M.C."/>
        </authorList>
    </citation>
    <scope>NUCLEOTIDE SEQUENCE [LARGE SCALE GENOMIC DNA]</scope>
    <source>
        <strain evidence="9 10">MCA 3645</strain>
    </source>
</reference>
<dbReference type="FunFam" id="2.70.160.11:FF:000020">
    <property type="entry name" value="Protein arginine N-methyltransferase"/>
    <property type="match status" value="1"/>
</dbReference>
<evidence type="ECO:0000313" key="10">
    <source>
        <dbReference type="Proteomes" id="UP000246740"/>
    </source>
</evidence>
<feature type="domain" description="PRMT5 oligomerisation" evidence="8">
    <location>
        <begin position="672"/>
        <end position="969"/>
    </location>
</feature>
<dbReference type="Gene3D" id="3.20.20.150">
    <property type="entry name" value="Divalent-metal-dependent TIM barrel enzymes"/>
    <property type="match status" value="1"/>
</dbReference>
<feature type="domain" description="PRMT5 arginine-N-methyltransferase" evidence="6">
    <location>
        <begin position="505"/>
        <end position="669"/>
    </location>
</feature>
<dbReference type="PANTHER" id="PTHR10738">
    <property type="entry name" value="PROTEIN ARGININE N-METHYLTRANSFERASE 5"/>
    <property type="match status" value="1"/>
</dbReference>
<accession>A0A317XS77</accession>
<dbReference type="InterPro" id="IPR025799">
    <property type="entry name" value="Arg_MeTrfase"/>
</dbReference>
<dbReference type="PANTHER" id="PTHR10738:SF0">
    <property type="entry name" value="PROTEIN ARGININE N-METHYLTRANSFERASE 5"/>
    <property type="match status" value="1"/>
</dbReference>
<keyword evidence="1 4" id="KW-0489">Methyltransferase</keyword>
<dbReference type="FunCoup" id="A0A317XS77">
    <property type="interactions" value="679"/>
</dbReference>
<evidence type="ECO:0000256" key="3">
    <source>
        <dbReference type="ARBA" id="ARBA00022691"/>
    </source>
</evidence>
<dbReference type="STRING" id="1882483.A0A317XS77"/>
<evidence type="ECO:0000256" key="1">
    <source>
        <dbReference type="ARBA" id="ARBA00022603"/>
    </source>
</evidence>
<dbReference type="InterPro" id="IPR035248">
    <property type="entry name" value="PRMT5_C"/>
</dbReference>
<dbReference type="Proteomes" id="UP000246740">
    <property type="component" value="Unassembled WGS sequence"/>
</dbReference>
<proteinExistence type="predicted"/>
<evidence type="ECO:0000259" key="6">
    <source>
        <dbReference type="Pfam" id="PF05185"/>
    </source>
</evidence>
<dbReference type="GO" id="GO:0005829">
    <property type="term" value="C:cytosol"/>
    <property type="evidence" value="ECO:0007669"/>
    <property type="project" value="TreeGrafter"/>
</dbReference>
<name>A0A317XS77_9BASI</name>
<evidence type="ECO:0000313" key="9">
    <source>
        <dbReference type="EMBL" id="PWZ01107.1"/>
    </source>
</evidence>
<dbReference type="Gene3D" id="3.40.50.150">
    <property type="entry name" value="Vaccinia Virus protein VP39"/>
    <property type="match status" value="1"/>
</dbReference>
<organism evidence="9 10">
    <name type="scientific">Testicularia cyperi</name>
    <dbReference type="NCBI Taxonomy" id="1882483"/>
    <lineage>
        <taxon>Eukaryota</taxon>
        <taxon>Fungi</taxon>
        <taxon>Dikarya</taxon>
        <taxon>Basidiomycota</taxon>
        <taxon>Ustilaginomycotina</taxon>
        <taxon>Ustilaginomycetes</taxon>
        <taxon>Ustilaginales</taxon>
        <taxon>Anthracoideaceae</taxon>
        <taxon>Testicularia</taxon>
    </lineage>
</organism>
<dbReference type="Pfam" id="PF05185">
    <property type="entry name" value="PRMT5"/>
    <property type="match status" value="1"/>
</dbReference>
<dbReference type="SUPFAM" id="SSF53335">
    <property type="entry name" value="S-adenosyl-L-methionine-dependent methyltransferases"/>
    <property type="match status" value="1"/>
</dbReference>
<dbReference type="Pfam" id="PF17286">
    <property type="entry name" value="PRMT5_C"/>
    <property type="match status" value="1"/>
</dbReference>
<dbReference type="GO" id="GO:0032259">
    <property type="term" value="P:methylation"/>
    <property type="evidence" value="ECO:0007669"/>
    <property type="project" value="UniProtKB-KW"/>
</dbReference>
<dbReference type="GO" id="GO:0005634">
    <property type="term" value="C:nucleus"/>
    <property type="evidence" value="ECO:0007669"/>
    <property type="project" value="TreeGrafter"/>
</dbReference>
<evidence type="ECO:0000256" key="2">
    <source>
        <dbReference type="ARBA" id="ARBA00022679"/>
    </source>
</evidence>
<protein>
    <submittedName>
        <fullName evidence="9">PRMT5-domain-containing protein</fullName>
    </submittedName>
</protein>
<dbReference type="AlphaFoldDB" id="A0A317XS77"/>
<dbReference type="OrthoDB" id="1368803at2759"/>
<evidence type="ECO:0000259" key="8">
    <source>
        <dbReference type="Pfam" id="PF17286"/>
    </source>
</evidence>
<evidence type="ECO:0000256" key="4">
    <source>
        <dbReference type="PROSITE-ProRule" id="PRU01015"/>
    </source>
</evidence>
<feature type="compositionally biased region" description="Low complexity" evidence="5">
    <location>
        <begin position="159"/>
        <end position="169"/>
    </location>
</feature>
<dbReference type="GO" id="GO:0006355">
    <property type="term" value="P:regulation of DNA-templated transcription"/>
    <property type="evidence" value="ECO:0007669"/>
    <property type="project" value="TreeGrafter"/>
</dbReference>
<feature type="region of interest" description="Disordered" evidence="5">
    <location>
        <begin position="159"/>
        <end position="208"/>
    </location>
</feature>
<dbReference type="InterPro" id="IPR035075">
    <property type="entry name" value="PRMT5"/>
</dbReference>
<evidence type="ECO:0000256" key="5">
    <source>
        <dbReference type="SAM" id="MobiDB-lite"/>
    </source>
</evidence>
<dbReference type="GO" id="GO:0016274">
    <property type="term" value="F:protein-arginine N-methyltransferase activity"/>
    <property type="evidence" value="ECO:0007669"/>
    <property type="project" value="InterPro"/>
</dbReference>
<keyword evidence="3 4" id="KW-0949">S-adenosyl-L-methionine</keyword>
<feature type="compositionally biased region" description="Polar residues" evidence="5">
    <location>
        <begin position="170"/>
        <end position="187"/>
    </location>
</feature>
<evidence type="ECO:0000259" key="7">
    <source>
        <dbReference type="Pfam" id="PF17285"/>
    </source>
</evidence>
<dbReference type="EMBL" id="KZ819191">
    <property type="protein sequence ID" value="PWZ01107.1"/>
    <property type="molecule type" value="Genomic_DNA"/>
</dbReference>
<gene>
    <name evidence="9" type="ORF">BCV70DRAFT_199474</name>
</gene>
<sequence>MPSSSLAAVEATLPGAQGDANARPPLSIGLHVPTSAINYVQAGASTTLSGNPNRRSHIQQNVQALPTLPEASHANALNTATGPSPAALGLTADLDAATAAALEGLSPAQKTLSLSRSQGYDVIVVDLANERWKERWERLCLANPVDSAAAAFASAASASSPATSSPWTSVQMQSGGSNPLARSSSRHGLSAFSGGPRTPGSPALSGNGQTLMNTAREAEEWRKAPSFKRAEVNLTKLEETEGVVALASSWIELDSPDEGVRLDSEIALRQELAYASYLGISSVVIPPPSSDPSRRDFLPDYARAINSCLMSGGADTAPAGQWMTLSIQLPVSSPHILNKILSRQNGRPGFGITPSVTSGSAASASSQASASSTATSAALLRAEDDWAWETWEHIRQLCSYNTRLQLALDLSAPLPGPSVLSRWMAEPVSMLWIPSVSYLANAKGFPVLSKASQSFIKSLLRKNPTIILSGVQSPPPTHTRGGPLAYLQYIRYLEKAAPPDGAVDAFARGYTDWLQAPLQPLMDNLEGTTYEVFERDPVKYALYEEAVYKALLDRPASSTTNIWVCGAGRGPLVDRCLNAADRSGRNVRLTALEKNPNAYVTLQERQALEWGDQVKVLYGDMRRYPVPSSMSERPDILVSELLGSFGDNELSPECLDGAMRFLKPDGISIPSSYTAFLSPLSSSKLHTEMINGSNAALASALQKSAETPYVVLFQNVALLAARGGRHNREQVQESWSFAHQPSAVTALVYDAAGLPATNGHNVRSTTHTFHIPQAGTCHGLAGYFEAHLYDNVTLSIHPDPVRASKDMLSWFPIYFPFKDPLYLPANSELDVHMWRLTSQDRVWYEWCAESFLPLSISSVEGGKQLHLQGASGSGSGAARPLSLDASSSVGSNGTAALSSGDQNNFANALNTPRIPSISLPGQSAPEHTAAAPSANHGGLQPSAVASAPVTRVKIGMTSLHNPGGRSSWIGL</sequence>
<dbReference type="PROSITE" id="PS51678">
    <property type="entry name" value="SAM_MT_PRMT"/>
    <property type="match status" value="1"/>
</dbReference>
<dbReference type="InParanoid" id="A0A317XS77"/>
<dbReference type="InterPro" id="IPR035247">
    <property type="entry name" value="PRMT5_TIM"/>
</dbReference>
<feature type="domain" description="PRMT5 TIM barrel" evidence="7">
    <location>
        <begin position="119"/>
        <end position="495"/>
    </location>
</feature>
<keyword evidence="10" id="KW-1185">Reference proteome</keyword>